<evidence type="ECO:0000313" key="9">
    <source>
        <dbReference type="EMBL" id="HGV97658.1"/>
    </source>
</evidence>
<dbReference type="EMBL" id="DTGZ01000093">
    <property type="protein sequence ID" value="HGV97658.1"/>
    <property type="molecule type" value="Genomic_DNA"/>
</dbReference>
<dbReference type="InterPro" id="IPR038763">
    <property type="entry name" value="DHH_sf"/>
</dbReference>
<dbReference type="InterPro" id="IPR051673">
    <property type="entry name" value="SSDNA_exonuclease_RecJ"/>
</dbReference>
<dbReference type="InterPro" id="IPR004610">
    <property type="entry name" value="RecJ"/>
</dbReference>
<dbReference type="GO" id="GO:0008409">
    <property type="term" value="F:5'-3' exonuclease activity"/>
    <property type="evidence" value="ECO:0007669"/>
    <property type="project" value="InterPro"/>
</dbReference>
<name>A0A7C4XKV6_UNCW3</name>
<evidence type="ECO:0000256" key="5">
    <source>
        <dbReference type="ARBA" id="ARBA00022839"/>
    </source>
</evidence>
<reference evidence="9" key="1">
    <citation type="journal article" date="2020" name="mSystems">
        <title>Genome- and Community-Level Interaction Insights into Carbon Utilization and Element Cycling Functions of Hydrothermarchaeota in Hydrothermal Sediment.</title>
        <authorList>
            <person name="Zhou Z."/>
            <person name="Liu Y."/>
            <person name="Xu W."/>
            <person name="Pan J."/>
            <person name="Luo Z.H."/>
            <person name="Li M."/>
        </authorList>
    </citation>
    <scope>NUCLEOTIDE SEQUENCE [LARGE SCALE GENOMIC DNA]</scope>
    <source>
        <strain evidence="9">SpSt-774</strain>
    </source>
</reference>
<dbReference type="GO" id="GO:0006310">
    <property type="term" value="P:DNA recombination"/>
    <property type="evidence" value="ECO:0007669"/>
    <property type="project" value="InterPro"/>
</dbReference>
<protein>
    <recommendedName>
        <fullName evidence="2">Single-stranded-DNA-specific exonuclease RecJ</fullName>
    </recommendedName>
</protein>
<dbReference type="GO" id="GO:0003676">
    <property type="term" value="F:nucleic acid binding"/>
    <property type="evidence" value="ECO:0007669"/>
    <property type="project" value="InterPro"/>
</dbReference>
<dbReference type="GO" id="GO:0006281">
    <property type="term" value="P:DNA repair"/>
    <property type="evidence" value="ECO:0007669"/>
    <property type="project" value="InterPro"/>
</dbReference>
<accession>A0A7C4XKV6</accession>
<sequence>MKWTQKKKPIEADEIEIRGRQIPRVIVSILKSRGYDTPEKIENFFAPSLQNLYDPFLISDMEKAVERIIQAKVNREKILIHGDYDTDGITGVALLYRNLRKLGLEVEYYIPHRLTEGYGVSEGGINYALNQNCSLMITVDCGITAFKEIEYAQSRGLDVIVCDHHKPKENLPKATALLNPKLSQSQYPFEELSGVGVAFKLMQALFEKISFPREEIYQDLDLVALGSVVDVVPLIDENRCLVKYGLRMIEKSKKAGFRALLEETSLKNGLSAYHLGFIIGPRINACGRLRDAQEAIDLFLTDDLAKAKELARNLSLDNQRRQKIEEEILNEAREMIEQEGLKDDRVIVIGKEGWHEGVVGLVASKVVEEYAKAAVVLCIKDEMAKGSARSVSGFDITEALSACQNLLTKFGGHKQAAGLEMKRENLLSLRESINQYAQKYEAEIFIKKHYYDLKLDPRELTPDVVFFLKYFEPTGNENPQPVFLGENFEIVGEPRVVGEDHLKFAVRKEGVVFQAIAYGRAQEILNLIPGQTRVNCLYTVSEDSFVGKRKTILKIKEMEKCGS</sequence>
<dbReference type="SUPFAM" id="SSF64182">
    <property type="entry name" value="DHH phosphoesterases"/>
    <property type="match status" value="1"/>
</dbReference>
<evidence type="ECO:0000256" key="3">
    <source>
        <dbReference type="ARBA" id="ARBA00022722"/>
    </source>
</evidence>
<comment type="similarity">
    <text evidence="1">Belongs to the RecJ family.</text>
</comment>
<feature type="domain" description="RecJ OB" evidence="8">
    <location>
        <begin position="451"/>
        <end position="556"/>
    </location>
</feature>
<evidence type="ECO:0000256" key="2">
    <source>
        <dbReference type="ARBA" id="ARBA00019841"/>
    </source>
</evidence>
<keyword evidence="4" id="KW-0378">Hydrolase</keyword>
<dbReference type="NCBIfam" id="TIGR00644">
    <property type="entry name" value="recJ"/>
    <property type="match status" value="1"/>
</dbReference>
<evidence type="ECO:0000259" key="7">
    <source>
        <dbReference type="Pfam" id="PF02272"/>
    </source>
</evidence>
<proteinExistence type="inferred from homology"/>
<dbReference type="InterPro" id="IPR001667">
    <property type="entry name" value="DDH_dom"/>
</dbReference>
<evidence type="ECO:0000256" key="1">
    <source>
        <dbReference type="ARBA" id="ARBA00005915"/>
    </source>
</evidence>
<dbReference type="InterPro" id="IPR003156">
    <property type="entry name" value="DHHA1_dom"/>
</dbReference>
<dbReference type="Pfam" id="PF01368">
    <property type="entry name" value="DHH"/>
    <property type="match status" value="1"/>
</dbReference>
<dbReference type="PANTHER" id="PTHR30255">
    <property type="entry name" value="SINGLE-STRANDED-DNA-SPECIFIC EXONUCLEASE RECJ"/>
    <property type="match status" value="1"/>
</dbReference>
<dbReference type="PANTHER" id="PTHR30255:SF2">
    <property type="entry name" value="SINGLE-STRANDED-DNA-SPECIFIC EXONUCLEASE RECJ"/>
    <property type="match status" value="1"/>
</dbReference>
<dbReference type="InterPro" id="IPR041122">
    <property type="entry name" value="RecJ_OB"/>
</dbReference>
<evidence type="ECO:0000256" key="4">
    <source>
        <dbReference type="ARBA" id="ARBA00022801"/>
    </source>
</evidence>
<comment type="caution">
    <text evidence="9">The sequence shown here is derived from an EMBL/GenBank/DDBJ whole genome shotgun (WGS) entry which is preliminary data.</text>
</comment>
<dbReference type="AlphaFoldDB" id="A0A7C4XKV6"/>
<organism evidence="9">
    <name type="scientific">candidate division WOR-3 bacterium</name>
    <dbReference type="NCBI Taxonomy" id="2052148"/>
    <lineage>
        <taxon>Bacteria</taxon>
        <taxon>Bacteria division WOR-3</taxon>
    </lineage>
</organism>
<evidence type="ECO:0000259" key="8">
    <source>
        <dbReference type="Pfam" id="PF17768"/>
    </source>
</evidence>
<keyword evidence="3" id="KW-0540">Nuclease</keyword>
<gene>
    <name evidence="9" type="primary">recJ</name>
    <name evidence="9" type="ORF">ENV60_05115</name>
</gene>
<dbReference type="Pfam" id="PF02272">
    <property type="entry name" value="DHHA1"/>
    <property type="match status" value="1"/>
</dbReference>
<keyword evidence="5 9" id="KW-0269">Exonuclease</keyword>
<feature type="domain" description="DDH" evidence="6">
    <location>
        <begin position="77"/>
        <end position="226"/>
    </location>
</feature>
<dbReference type="Gene3D" id="3.10.310.30">
    <property type="match status" value="1"/>
</dbReference>
<feature type="domain" description="DHHA1" evidence="7">
    <location>
        <begin position="345"/>
        <end position="438"/>
    </location>
</feature>
<dbReference type="Pfam" id="PF17768">
    <property type="entry name" value="RecJ_OB"/>
    <property type="match status" value="1"/>
</dbReference>
<dbReference type="Gene3D" id="3.90.1640.30">
    <property type="match status" value="1"/>
</dbReference>
<evidence type="ECO:0000259" key="6">
    <source>
        <dbReference type="Pfam" id="PF01368"/>
    </source>
</evidence>